<dbReference type="PANTHER" id="PTHR46825:SF12">
    <property type="entry name" value="PENICILLIN-BINDING PROTEIN 4"/>
    <property type="match status" value="1"/>
</dbReference>
<proteinExistence type="predicted"/>
<dbReference type="RefSeq" id="WP_057790069.1">
    <property type="nucleotide sequence ID" value="NZ_CP013926.1"/>
</dbReference>
<dbReference type="Gene3D" id="3.40.710.10">
    <property type="entry name" value="DD-peptidase/beta-lactamase superfamily"/>
    <property type="match status" value="1"/>
</dbReference>
<organism evidence="2 3">
    <name type="scientific">Alteromonas stellipolaris</name>
    <dbReference type="NCBI Taxonomy" id="233316"/>
    <lineage>
        <taxon>Bacteria</taxon>
        <taxon>Pseudomonadati</taxon>
        <taxon>Pseudomonadota</taxon>
        <taxon>Gammaproteobacteria</taxon>
        <taxon>Alteromonadales</taxon>
        <taxon>Alteromonadaceae</taxon>
        <taxon>Alteromonas/Salinimonas group</taxon>
        <taxon>Alteromonas</taxon>
    </lineage>
</organism>
<dbReference type="PANTHER" id="PTHR46825">
    <property type="entry name" value="D-ALANYL-D-ALANINE-CARBOXYPEPTIDASE/ENDOPEPTIDASE AMPH"/>
    <property type="match status" value="1"/>
</dbReference>
<gene>
    <name evidence="2" type="ORF">AVL57_16030</name>
</gene>
<evidence type="ECO:0000313" key="3">
    <source>
        <dbReference type="Proteomes" id="UP000056750"/>
    </source>
</evidence>
<dbReference type="EMBL" id="CP013926">
    <property type="protein sequence ID" value="AMJ75342.1"/>
    <property type="molecule type" value="Genomic_DNA"/>
</dbReference>
<dbReference type="PROSITE" id="PS51257">
    <property type="entry name" value="PROKAR_LIPOPROTEIN"/>
    <property type="match status" value="1"/>
</dbReference>
<dbReference type="InterPro" id="IPR001466">
    <property type="entry name" value="Beta-lactam-related"/>
</dbReference>
<evidence type="ECO:0000313" key="2">
    <source>
        <dbReference type="EMBL" id="AMJ75342.1"/>
    </source>
</evidence>
<dbReference type="SUPFAM" id="SSF56601">
    <property type="entry name" value="beta-lactamase/transpeptidase-like"/>
    <property type="match status" value="1"/>
</dbReference>
<dbReference type="InterPro" id="IPR050491">
    <property type="entry name" value="AmpC-like"/>
</dbReference>
<reference evidence="2 3" key="1">
    <citation type="submission" date="2015-12" db="EMBL/GenBank/DDBJ databases">
        <title>Intraspecies pangenome expansion in the marine bacterium Alteromonas.</title>
        <authorList>
            <person name="Lopez-Perez M."/>
            <person name="Rodriguez-Valera F."/>
        </authorList>
    </citation>
    <scope>NUCLEOTIDE SEQUENCE [LARGE SCALE GENOMIC DNA]</scope>
    <source>
        <strain evidence="2 3">LMG 21861</strain>
    </source>
</reference>
<dbReference type="Proteomes" id="UP000056750">
    <property type="component" value="Chromosome"/>
</dbReference>
<feature type="domain" description="Beta-lactamase-related" evidence="1">
    <location>
        <begin position="65"/>
        <end position="387"/>
    </location>
</feature>
<evidence type="ECO:0000259" key="1">
    <source>
        <dbReference type="Pfam" id="PF00144"/>
    </source>
</evidence>
<keyword evidence="3" id="KW-1185">Reference proteome</keyword>
<name>A0ABM5YMH7_9ALTE</name>
<sequence length="502" mass="54241">MKTTKIITSLALSICVASLLGCTKPETSQLNIPSTKDSTEAELLLVGLAERIRIEGQEVDFQSLAQRQALYNVPGVSVAYMKNGQLAWTLEHGVKDVASGLVVDEDTVFQAGSISKPAFATVLMKYRQDNPLDLDTDVNNLLTSWQLPEHEWTGQEVVSLRRLLSHTAGTTVHGFPGYAAGEPVPTLQQVLDGVEPANTSAVVVDLRPGTQMRYSGGGTTLAQLTLQDIANESLPTMAQRLLFKPLGMSRSGFEQPISPKLSNNMATPYNDDGSPVEGGAHTYATLAAAGMWSTPSDMLKMASGVRSAYLGLETDWITKATAQEILTNNTPSNKAPNVGIGFFINMDEDGEIVGFGHGGADKGFMSQLYIELGTGNGYAIMTNSDNGSQLISELEVRLKEALDVGYSQAEVKPLVPISQTQLSKYIGIYVVTDPVDVEMVLQEAKNGFVLNALPYIENERYFHEGDGRFFAKNGSSISFEIDDNGIVKTIVMDGDIRGEKKE</sequence>
<accession>A0ABM5YMH7</accession>
<dbReference type="InterPro" id="IPR012338">
    <property type="entry name" value="Beta-lactam/transpept-like"/>
</dbReference>
<dbReference type="Pfam" id="PF00144">
    <property type="entry name" value="Beta-lactamase"/>
    <property type="match status" value="1"/>
</dbReference>
<protein>
    <submittedName>
        <fullName evidence="2">Peptide synthetase</fullName>
    </submittedName>
</protein>